<evidence type="ECO:0000313" key="1">
    <source>
        <dbReference type="EMBL" id="RLW04479.1"/>
    </source>
</evidence>
<proteinExistence type="predicted"/>
<keyword evidence="2" id="KW-1185">Reference proteome</keyword>
<gene>
    <name evidence="1" type="ORF">DV515_00005779</name>
</gene>
<dbReference type="Proteomes" id="UP000276834">
    <property type="component" value="Unassembled WGS sequence"/>
</dbReference>
<protein>
    <submittedName>
        <fullName evidence="1">Uncharacterized protein</fullName>
    </submittedName>
</protein>
<evidence type="ECO:0000313" key="2">
    <source>
        <dbReference type="Proteomes" id="UP000276834"/>
    </source>
</evidence>
<comment type="caution">
    <text evidence="1">The sequence shown here is derived from an EMBL/GenBank/DDBJ whole genome shotgun (WGS) entry which is preliminary data.</text>
</comment>
<reference evidence="1 2" key="1">
    <citation type="journal article" date="2018" name="Proc. R. Soc. B">
        <title>A non-coding region near Follistatin controls head colour polymorphism in the Gouldian finch.</title>
        <authorList>
            <person name="Toomey M.B."/>
            <person name="Marques C.I."/>
            <person name="Andrade P."/>
            <person name="Araujo P.M."/>
            <person name="Sabatino S."/>
            <person name="Gazda M.A."/>
            <person name="Afonso S."/>
            <person name="Lopes R.J."/>
            <person name="Corbo J.C."/>
            <person name="Carneiro M."/>
        </authorList>
    </citation>
    <scope>NUCLEOTIDE SEQUENCE [LARGE SCALE GENOMIC DNA]</scope>
    <source>
        <strain evidence="1">Red01</strain>
        <tissue evidence="1">Muscle</tissue>
    </source>
</reference>
<name>A0A3L8SN82_CHLGU</name>
<sequence length="104" mass="11830">MTEPSEDNRTHCKKLSGSQMDYSVQLWALLFKKGINHSRQVMTAVTIIAKQNTTHSVNLESKNCCYKGEKTSRENNIATDYMKSRSLVSYSCASRMDFLVSKKV</sequence>
<dbReference type="EMBL" id="QUSF01000013">
    <property type="protein sequence ID" value="RLW04479.1"/>
    <property type="molecule type" value="Genomic_DNA"/>
</dbReference>
<accession>A0A3L8SN82</accession>
<organism evidence="1 2">
    <name type="scientific">Chloebia gouldiae</name>
    <name type="common">Gouldian finch</name>
    <name type="synonym">Erythrura gouldiae</name>
    <dbReference type="NCBI Taxonomy" id="44316"/>
    <lineage>
        <taxon>Eukaryota</taxon>
        <taxon>Metazoa</taxon>
        <taxon>Chordata</taxon>
        <taxon>Craniata</taxon>
        <taxon>Vertebrata</taxon>
        <taxon>Euteleostomi</taxon>
        <taxon>Archelosauria</taxon>
        <taxon>Archosauria</taxon>
        <taxon>Dinosauria</taxon>
        <taxon>Saurischia</taxon>
        <taxon>Theropoda</taxon>
        <taxon>Coelurosauria</taxon>
        <taxon>Aves</taxon>
        <taxon>Neognathae</taxon>
        <taxon>Neoaves</taxon>
        <taxon>Telluraves</taxon>
        <taxon>Australaves</taxon>
        <taxon>Passeriformes</taxon>
        <taxon>Passeroidea</taxon>
        <taxon>Passeridae</taxon>
        <taxon>Chloebia</taxon>
    </lineage>
</organism>
<dbReference type="AlphaFoldDB" id="A0A3L8SN82"/>